<dbReference type="AlphaFoldDB" id="U5CUX3"/>
<protein>
    <submittedName>
        <fullName evidence="1">Uncharacterized protein</fullName>
    </submittedName>
</protein>
<keyword evidence="2" id="KW-1185">Reference proteome</keyword>
<feature type="non-terminal residue" evidence="1">
    <location>
        <position position="1"/>
    </location>
</feature>
<dbReference type="HOGENOM" id="CLU_2661713_0_0_1"/>
<reference evidence="2" key="1">
    <citation type="journal article" date="2013" name="Science">
        <title>The Amborella genome and the evolution of flowering plants.</title>
        <authorList>
            <consortium name="Amborella Genome Project"/>
        </authorList>
    </citation>
    <scope>NUCLEOTIDE SEQUENCE [LARGE SCALE GENOMIC DNA]</scope>
</reference>
<gene>
    <name evidence="1" type="ORF">AMTR_s03533p00002360</name>
</gene>
<sequence length="76" mass="8467">VTLFVIENCCHMEGSVFPLPPDDQSLIKNQVFLSDRSSTAAAQRNWHKIAFTCCLGVNLWLDSEVSSSIQRLETPA</sequence>
<name>U5CUX3_AMBTC</name>
<evidence type="ECO:0000313" key="1">
    <source>
        <dbReference type="EMBL" id="ERN00472.1"/>
    </source>
</evidence>
<dbReference type="EMBL" id="KI394897">
    <property type="protein sequence ID" value="ERN00472.1"/>
    <property type="molecule type" value="Genomic_DNA"/>
</dbReference>
<dbReference type="Gramene" id="ERN00472">
    <property type="protein sequence ID" value="ERN00472"/>
    <property type="gene ID" value="AMTR_s03533p00002360"/>
</dbReference>
<proteinExistence type="predicted"/>
<organism evidence="1 2">
    <name type="scientific">Amborella trichopoda</name>
    <dbReference type="NCBI Taxonomy" id="13333"/>
    <lineage>
        <taxon>Eukaryota</taxon>
        <taxon>Viridiplantae</taxon>
        <taxon>Streptophyta</taxon>
        <taxon>Embryophyta</taxon>
        <taxon>Tracheophyta</taxon>
        <taxon>Spermatophyta</taxon>
        <taxon>Magnoliopsida</taxon>
        <taxon>Amborellales</taxon>
        <taxon>Amborellaceae</taxon>
        <taxon>Amborella</taxon>
    </lineage>
</organism>
<evidence type="ECO:0000313" key="2">
    <source>
        <dbReference type="Proteomes" id="UP000017836"/>
    </source>
</evidence>
<dbReference type="Proteomes" id="UP000017836">
    <property type="component" value="Unassembled WGS sequence"/>
</dbReference>
<accession>U5CUX3</accession>